<gene>
    <name evidence="1" type="ORF">CLOSAC_13920</name>
</gene>
<sequence>MLKVNKEQEPDFLLEYKKKYTPKSWTDYNKDDIRNKIKENYNECYK</sequence>
<dbReference type="Proteomes" id="UP000191154">
    <property type="component" value="Unassembled WGS sequence"/>
</dbReference>
<comment type="caution">
    <text evidence="1">The sequence shown here is derived from an EMBL/GenBank/DDBJ whole genome shotgun (WGS) entry which is preliminary data.</text>
</comment>
<protein>
    <submittedName>
        <fullName evidence="1">Uncharacterized protein</fullName>
    </submittedName>
</protein>
<proteinExistence type="predicted"/>
<dbReference type="AlphaFoldDB" id="A0A1S8NDQ8"/>
<reference evidence="1 2" key="1">
    <citation type="submission" date="2016-05" db="EMBL/GenBank/DDBJ databases">
        <title>Microbial solvent formation.</title>
        <authorList>
            <person name="Poehlein A."/>
            <person name="Montoya Solano J.D."/>
            <person name="Flitsch S."/>
            <person name="Krabben P."/>
            <person name="Duerre P."/>
            <person name="Daniel R."/>
        </authorList>
    </citation>
    <scope>NUCLEOTIDE SEQUENCE [LARGE SCALE GENOMIC DNA]</scope>
    <source>
        <strain evidence="1 2">L1-8</strain>
    </source>
</reference>
<accession>A0A1S8NDQ8</accession>
<evidence type="ECO:0000313" key="2">
    <source>
        <dbReference type="Proteomes" id="UP000191154"/>
    </source>
</evidence>
<dbReference type="RefSeq" id="WP_176127450.1">
    <property type="nucleotide sequence ID" value="NZ_LZYZ01000002.1"/>
</dbReference>
<evidence type="ECO:0000313" key="1">
    <source>
        <dbReference type="EMBL" id="OOM14512.1"/>
    </source>
</evidence>
<dbReference type="EMBL" id="LZYZ01000002">
    <property type="protein sequence ID" value="OOM14512.1"/>
    <property type="molecule type" value="Genomic_DNA"/>
</dbReference>
<name>A0A1S8NDQ8_CLOSA</name>
<organism evidence="1 2">
    <name type="scientific">Clostridium saccharobutylicum</name>
    <dbReference type="NCBI Taxonomy" id="169679"/>
    <lineage>
        <taxon>Bacteria</taxon>
        <taxon>Bacillati</taxon>
        <taxon>Bacillota</taxon>
        <taxon>Clostridia</taxon>
        <taxon>Eubacteriales</taxon>
        <taxon>Clostridiaceae</taxon>
        <taxon>Clostridium</taxon>
    </lineage>
</organism>